<dbReference type="EMBL" id="JAWDIE010000002">
    <property type="protein sequence ID" value="MEJ7137120.1"/>
    <property type="molecule type" value="Genomic_DNA"/>
</dbReference>
<protein>
    <submittedName>
        <fullName evidence="1">Nitrilase-related carbon-nitrogen hydrolase</fullName>
    </submittedName>
</protein>
<name>A0ACC6NYW4_9BURK</name>
<comment type="caution">
    <text evidence="1">The sequence shown here is derived from an EMBL/GenBank/DDBJ whole genome shotgun (WGS) entry which is preliminary data.</text>
</comment>
<accession>A0ACC6NYW4</accession>
<evidence type="ECO:0000313" key="1">
    <source>
        <dbReference type="EMBL" id="MEJ7137120.1"/>
    </source>
</evidence>
<reference evidence="1" key="1">
    <citation type="submission" date="2023-10" db="EMBL/GenBank/DDBJ databases">
        <title>Amphibacter perezi, gen. nov., sp. nov. a novel taxa of the family Comamonadaceae, class Betaproteobacteria isolated from the skin microbiota of Pelophylax perezi from different populations.</title>
        <authorList>
            <person name="Costa S."/>
            <person name="Proenca D.N."/>
            <person name="Lopes I."/>
            <person name="Morais P.V."/>
        </authorList>
    </citation>
    <scope>NUCLEOTIDE SEQUENCE</scope>
    <source>
        <strain evidence="1">SL12-8</strain>
    </source>
</reference>
<keyword evidence="2" id="KW-1185">Reference proteome</keyword>
<dbReference type="Proteomes" id="UP001364695">
    <property type="component" value="Unassembled WGS sequence"/>
</dbReference>
<keyword evidence="1" id="KW-0378">Hydrolase</keyword>
<sequence length="284" mass="30536">MSLPMIQDSLTVAVAQMRQHPCADAAGLEAAWARIAAWAQRARGQGVDLLVLPELILSGYHLGADRLAALSQPPEAVAQRLGDIARESRIALVCGYPERLAAGGVANAAILVDEQGQTLLNYRKTHLFGSDEAAVFTPGDLPQHSQVALWRGWRFGLLICYDVEFADNVRALAQAGADAVLVPTANMQGYEAVPQLLLPARAYESQVALAYANTCGAETRPGSAPEEASATLHYGGLSTLAWCDGSAVWADAAQEELLCATWRRADLLASRLRHPFLQNARRRV</sequence>
<organism evidence="1 2">
    <name type="scientific">Amphibiibacter pelophylacis</name>
    <dbReference type="NCBI Taxonomy" id="1799477"/>
    <lineage>
        <taxon>Bacteria</taxon>
        <taxon>Pseudomonadati</taxon>
        <taxon>Pseudomonadota</taxon>
        <taxon>Betaproteobacteria</taxon>
        <taxon>Burkholderiales</taxon>
        <taxon>Sphaerotilaceae</taxon>
        <taxon>Amphibiibacter</taxon>
    </lineage>
</organism>
<proteinExistence type="predicted"/>
<evidence type="ECO:0000313" key="2">
    <source>
        <dbReference type="Proteomes" id="UP001364695"/>
    </source>
</evidence>
<gene>
    <name evidence="1" type="ORF">RV045_01580</name>
</gene>